<keyword evidence="3" id="KW-1185">Reference proteome</keyword>
<feature type="transmembrane region" description="Helical" evidence="1">
    <location>
        <begin position="284"/>
        <end position="301"/>
    </location>
</feature>
<evidence type="ECO:0000313" key="3">
    <source>
        <dbReference type="Proteomes" id="UP001268864"/>
    </source>
</evidence>
<evidence type="ECO:0000313" key="2">
    <source>
        <dbReference type="EMBL" id="MDS0282645.1"/>
    </source>
</evidence>
<name>A0ABU2FPF7_9EURY</name>
<evidence type="ECO:0008006" key="4">
    <source>
        <dbReference type="Google" id="ProtNLM"/>
    </source>
</evidence>
<feature type="transmembrane region" description="Helical" evidence="1">
    <location>
        <begin position="505"/>
        <end position="523"/>
    </location>
</feature>
<gene>
    <name evidence="2" type="ORF">NDI86_10960</name>
</gene>
<keyword evidence="1" id="KW-1133">Transmembrane helix</keyword>
<feature type="transmembrane region" description="Helical" evidence="1">
    <location>
        <begin position="345"/>
        <end position="364"/>
    </location>
</feature>
<feature type="transmembrane region" description="Helical" evidence="1">
    <location>
        <begin position="480"/>
        <end position="498"/>
    </location>
</feature>
<feature type="transmembrane region" description="Helical" evidence="1">
    <location>
        <begin position="209"/>
        <end position="228"/>
    </location>
</feature>
<feature type="transmembrane region" description="Helical" evidence="1">
    <location>
        <begin position="255"/>
        <end position="277"/>
    </location>
</feature>
<comment type="caution">
    <text evidence="2">The sequence shown here is derived from an EMBL/GenBank/DDBJ whole genome shotgun (WGS) entry which is preliminary data.</text>
</comment>
<feature type="transmembrane region" description="Helical" evidence="1">
    <location>
        <begin position="15"/>
        <end position="33"/>
    </location>
</feature>
<reference evidence="2 3" key="1">
    <citation type="submission" date="2022-06" db="EMBL/GenBank/DDBJ databases">
        <title>Halomicroarcula sp. a new haloarchaeum isolate from saline soil.</title>
        <authorList>
            <person name="Strakova D."/>
            <person name="Galisteo C."/>
            <person name="Sanchez-Porro C."/>
            <person name="Ventosa A."/>
        </authorList>
    </citation>
    <scope>NUCLEOTIDE SEQUENCE [LARGE SCALE GENOMIC DNA]</scope>
    <source>
        <strain evidence="2 3">S3CR25-11</strain>
    </source>
</reference>
<dbReference type="RefSeq" id="WP_310900476.1">
    <property type="nucleotide sequence ID" value="NZ_JAMQOS010000003.1"/>
</dbReference>
<feature type="transmembrane region" description="Helical" evidence="1">
    <location>
        <begin position="79"/>
        <end position="97"/>
    </location>
</feature>
<sequence>MNVQRTLDRWLPTRLDTGAAVLGLCLAALMFPLRLFASQVYIETIPVVLGTACLLYLAAGVRDDRAATGLPTLSRDVRRLLPILVTVCASALVVVAVEHGERSLLFYDVAGVAGTLLLAQILFVDERSFDRTRVLWQVVLLAAVVRLSALYVTPGLVGIDIWTHVTQLAHAVQTSGSVEAIADNKHYTSPLYHLLVAATALLADVPLRLGLYLSLGVAMPVALLAVYSSASLLVEPRWAALAAALFSLGDYVIEWGIHLIPTSMGLLFFLAVLYWLLRVMRTGYGRREFGLLVLFSAAVILTHQVSSFIMLVVLTAGLLAYLVLNHSLFDRSPLEPDVFRPRNPLNIAGLLAFDAGFITFLWSFTPYNGNSFLVTVLSYLEETLVSSAGVLNLAGQSSGGGGGAAAQSVTLAQTLSTYVDTVGFLLLLFGAFVGCLYVVNRHRAQQSAFTLLAASAVMLVFVLGLPLFGIRNFIPQRWFAFLYAPLALLSAIGIRYLATELDRRLLTAVALVFVLVFPSAMVMSSHGTVDNPVFDDQSAALAYSEAEIDAAHTIGRMTGSPGGDDLRPDQVLYTDHPYQTLFTRTGSYPADTARINDTELVAHDVTVYRTEQTTSATYFLNRNDVGESRNVPEDRICRSNQAVLYTNADVELCVEPPATDTPVG</sequence>
<accession>A0ABU2FPF7</accession>
<proteinExistence type="predicted"/>
<feature type="transmembrane region" description="Helical" evidence="1">
    <location>
        <begin position="307"/>
        <end position="324"/>
    </location>
</feature>
<feature type="transmembrane region" description="Helical" evidence="1">
    <location>
        <begin position="451"/>
        <end position="474"/>
    </location>
</feature>
<organism evidence="2 3">
    <name type="scientific">Haloarcula onubensis</name>
    <dbReference type="NCBI Taxonomy" id="2950539"/>
    <lineage>
        <taxon>Archaea</taxon>
        <taxon>Methanobacteriati</taxon>
        <taxon>Methanobacteriota</taxon>
        <taxon>Stenosarchaea group</taxon>
        <taxon>Halobacteria</taxon>
        <taxon>Halobacteriales</taxon>
        <taxon>Haloarculaceae</taxon>
        <taxon>Haloarcula</taxon>
    </lineage>
</organism>
<dbReference type="EMBL" id="JAMQOS010000003">
    <property type="protein sequence ID" value="MDS0282645.1"/>
    <property type="molecule type" value="Genomic_DNA"/>
</dbReference>
<feature type="transmembrane region" description="Helical" evidence="1">
    <location>
        <begin position="134"/>
        <end position="152"/>
    </location>
</feature>
<feature type="transmembrane region" description="Helical" evidence="1">
    <location>
        <begin position="40"/>
        <end position="59"/>
    </location>
</feature>
<keyword evidence="1" id="KW-0812">Transmembrane</keyword>
<feature type="transmembrane region" description="Helical" evidence="1">
    <location>
        <begin position="421"/>
        <end position="439"/>
    </location>
</feature>
<evidence type="ECO:0000256" key="1">
    <source>
        <dbReference type="SAM" id="Phobius"/>
    </source>
</evidence>
<feature type="transmembrane region" description="Helical" evidence="1">
    <location>
        <begin position="104"/>
        <end position="122"/>
    </location>
</feature>
<protein>
    <recommendedName>
        <fullName evidence="4">Glycosyltransferase RgtA/B/C/D-like domain-containing protein</fullName>
    </recommendedName>
</protein>
<dbReference type="Proteomes" id="UP001268864">
    <property type="component" value="Unassembled WGS sequence"/>
</dbReference>
<keyword evidence="1" id="KW-0472">Membrane</keyword>